<dbReference type="InterPro" id="IPR050126">
    <property type="entry name" value="Ap4A_hydrolase"/>
</dbReference>
<evidence type="ECO:0000313" key="4">
    <source>
        <dbReference type="EMBL" id="PPR02624.1"/>
    </source>
</evidence>
<accession>A0A409YI13</accession>
<dbReference type="SUPFAM" id="SSF56300">
    <property type="entry name" value="Metallo-dependent phosphatases"/>
    <property type="match status" value="2"/>
</dbReference>
<feature type="domain" description="Calcineurin-like phosphoesterase" evidence="3">
    <location>
        <begin position="81"/>
        <end position="222"/>
    </location>
</feature>
<dbReference type="STRING" id="181874.A0A409YI13"/>
<dbReference type="Pfam" id="PF00149">
    <property type="entry name" value="Metallophos"/>
    <property type="match status" value="2"/>
</dbReference>
<keyword evidence="2" id="KW-1133">Transmembrane helix</keyword>
<keyword evidence="2" id="KW-0812">Transmembrane</keyword>
<evidence type="ECO:0000256" key="2">
    <source>
        <dbReference type="SAM" id="Phobius"/>
    </source>
</evidence>
<dbReference type="EMBL" id="NHTK01001158">
    <property type="protein sequence ID" value="PPR02624.1"/>
    <property type="molecule type" value="Genomic_DNA"/>
</dbReference>
<feature type="transmembrane region" description="Helical" evidence="2">
    <location>
        <begin position="7"/>
        <end position="25"/>
    </location>
</feature>
<dbReference type="GO" id="GO:0006798">
    <property type="term" value="P:polyphosphate catabolic process"/>
    <property type="evidence" value="ECO:0007669"/>
    <property type="project" value="TreeGrafter"/>
</dbReference>
<dbReference type="PANTHER" id="PTHR42850">
    <property type="entry name" value="METALLOPHOSPHOESTERASE"/>
    <property type="match status" value="1"/>
</dbReference>
<keyword evidence="2" id="KW-0472">Membrane</keyword>
<proteinExistence type="predicted"/>
<evidence type="ECO:0000313" key="5">
    <source>
        <dbReference type="Proteomes" id="UP000284842"/>
    </source>
</evidence>
<dbReference type="GO" id="GO:0000298">
    <property type="term" value="F:endopolyphosphatase activity"/>
    <property type="evidence" value="ECO:0007669"/>
    <property type="project" value="TreeGrafter"/>
</dbReference>
<dbReference type="InParanoid" id="A0A409YI13"/>
<keyword evidence="5" id="KW-1185">Reference proteome</keyword>
<name>A0A409YI13_9AGAR</name>
<dbReference type="Gene3D" id="3.60.21.10">
    <property type="match status" value="2"/>
</dbReference>
<dbReference type="InterPro" id="IPR029052">
    <property type="entry name" value="Metallo-depent_PP-like"/>
</dbReference>
<sequence length="903" mass="103227">MYTPRQIVAYGTLTAFLVLVTFNGITNTILHPNACSLQHTFETVGSFHRFMIPTARPDISHYELVEKLEAEDFPLDDESKRLIIVGDLHGMSHSFQALLKKLEYSPSEDVLVHVGDMVAKGPHKGSLAILDFMTTHNIIGVRGNHDQTVIEWRGWIEWVQTMRGGQEWLSRLDKQWEAAHRADKHLDVEDWNESQRKSCRGQDKKWWNLVPKDWIVKGDHYRIARDMTPAQYKYLLDLPLRLYIPSAHMFVMHAGMLPLDPHYSDEDKRQPLAHSPYVRDRNRDKSRAKNNTQSQPTTIDQLRNIQEIGLLTDIPQNGDPWAALNMRTIDDHGSISNKPSKGTYWTKLWKKQMNRCGGYRPDVLDMQLTESNVTWPDIVDWGHKKKKMHSLPCYPSTAVYGHTASRGLEVKRWTVGLDSGCVSLIHFTLWTIFVDPVRCRSPVPIPDFGKLEIVDTLLPAEFPIDDNSKRLIIVGDLHGMSHSFSSMLDALDYSKSKDVLMHVGDITTRGPLQGSLEILDFMSANNITGVRGNNDQKVVEWRGWLEWIHGMSGGREWLARMDREWRDIVRVEPAHDVEAWNRGKRRWSRGEDQVWWSLVPQEWIMHSSHYEVAREMAPNHFSYLLDLPIRLYVPSAHMFIMHAGMLAADPRYPSTDKTKQPLARLPITDILEPVKGPSRIHARDVISSTKKKMDPHAKAVDRLRNLQEIALLTQIPQNQIAWAALNMRRILKDGTVSRKHKKGTAWTNVWKDEMSRCGGFPSSELGLTEEQMSALNLTMPEVHGMKKTEDSLPCYPSTAIYGHAASRGLEIKRWSIGLDSGCVYGNDLTALVVGGAGVNTKQSGWRVQRRALQYLDDNDEEYFVDDEDDEFNGSHHVEYSPLFPFGDRMSARTVSMKCSISDS</sequence>
<dbReference type="InterPro" id="IPR004843">
    <property type="entry name" value="Calcineurin-like_PHP"/>
</dbReference>
<organism evidence="4 5">
    <name type="scientific">Panaeolus cyanescens</name>
    <dbReference type="NCBI Taxonomy" id="181874"/>
    <lineage>
        <taxon>Eukaryota</taxon>
        <taxon>Fungi</taxon>
        <taxon>Dikarya</taxon>
        <taxon>Basidiomycota</taxon>
        <taxon>Agaricomycotina</taxon>
        <taxon>Agaricomycetes</taxon>
        <taxon>Agaricomycetidae</taxon>
        <taxon>Agaricales</taxon>
        <taxon>Agaricineae</taxon>
        <taxon>Galeropsidaceae</taxon>
        <taxon>Panaeolus</taxon>
    </lineage>
</organism>
<dbReference type="PANTHER" id="PTHR42850:SF4">
    <property type="entry name" value="ZINC-DEPENDENT ENDOPOLYPHOSPHATASE"/>
    <property type="match status" value="1"/>
</dbReference>
<feature type="compositionally biased region" description="Basic and acidic residues" evidence="1">
    <location>
        <begin position="277"/>
        <end position="287"/>
    </location>
</feature>
<dbReference type="OrthoDB" id="10267127at2759"/>
<dbReference type="GO" id="GO:0005737">
    <property type="term" value="C:cytoplasm"/>
    <property type="evidence" value="ECO:0007669"/>
    <property type="project" value="TreeGrafter"/>
</dbReference>
<comment type="caution">
    <text evidence="4">The sequence shown here is derived from an EMBL/GenBank/DDBJ whole genome shotgun (WGS) entry which is preliminary data.</text>
</comment>
<feature type="domain" description="Calcineurin-like phosphoesterase" evidence="3">
    <location>
        <begin position="470"/>
        <end position="613"/>
    </location>
</feature>
<evidence type="ECO:0000259" key="3">
    <source>
        <dbReference type="Pfam" id="PF00149"/>
    </source>
</evidence>
<dbReference type="GO" id="GO:0016791">
    <property type="term" value="F:phosphatase activity"/>
    <property type="evidence" value="ECO:0007669"/>
    <property type="project" value="TreeGrafter"/>
</dbReference>
<protein>
    <recommendedName>
        <fullName evidence="3">Calcineurin-like phosphoesterase domain-containing protein</fullName>
    </recommendedName>
</protein>
<gene>
    <name evidence="4" type="ORF">CVT24_002195</name>
</gene>
<dbReference type="AlphaFoldDB" id="A0A409YI13"/>
<reference evidence="4 5" key="1">
    <citation type="journal article" date="2018" name="Evol. Lett.">
        <title>Horizontal gene cluster transfer increased hallucinogenic mushroom diversity.</title>
        <authorList>
            <person name="Reynolds H.T."/>
            <person name="Vijayakumar V."/>
            <person name="Gluck-Thaler E."/>
            <person name="Korotkin H.B."/>
            <person name="Matheny P.B."/>
            <person name="Slot J.C."/>
        </authorList>
    </citation>
    <scope>NUCLEOTIDE SEQUENCE [LARGE SCALE GENOMIC DNA]</scope>
    <source>
        <strain evidence="4 5">2629</strain>
    </source>
</reference>
<evidence type="ECO:0000256" key="1">
    <source>
        <dbReference type="SAM" id="MobiDB-lite"/>
    </source>
</evidence>
<feature type="region of interest" description="Disordered" evidence="1">
    <location>
        <begin position="265"/>
        <end position="298"/>
    </location>
</feature>
<feature type="compositionally biased region" description="Polar residues" evidence="1">
    <location>
        <begin position="289"/>
        <end position="298"/>
    </location>
</feature>
<dbReference type="Proteomes" id="UP000284842">
    <property type="component" value="Unassembled WGS sequence"/>
</dbReference>